<evidence type="ECO:0008006" key="4">
    <source>
        <dbReference type="Google" id="ProtNLM"/>
    </source>
</evidence>
<keyword evidence="1" id="KW-1133">Transmembrane helix</keyword>
<feature type="transmembrane region" description="Helical" evidence="1">
    <location>
        <begin position="57"/>
        <end position="79"/>
    </location>
</feature>
<proteinExistence type="predicted"/>
<dbReference type="EMBL" id="CP114040">
    <property type="protein sequence ID" value="WAS96701.1"/>
    <property type="molecule type" value="Genomic_DNA"/>
</dbReference>
<keyword evidence="1" id="KW-0812">Transmembrane</keyword>
<evidence type="ECO:0000313" key="3">
    <source>
        <dbReference type="Proteomes" id="UP001164459"/>
    </source>
</evidence>
<dbReference type="RefSeq" id="WP_269039065.1">
    <property type="nucleotide sequence ID" value="NZ_CP114040.1"/>
</dbReference>
<feature type="transmembrane region" description="Helical" evidence="1">
    <location>
        <begin position="12"/>
        <end position="37"/>
    </location>
</feature>
<dbReference type="Proteomes" id="UP001164459">
    <property type="component" value="Chromosome"/>
</dbReference>
<feature type="transmembrane region" description="Helical" evidence="1">
    <location>
        <begin position="143"/>
        <end position="161"/>
    </location>
</feature>
<gene>
    <name evidence="2" type="ORF">O0S08_11170</name>
</gene>
<accession>A0ABY7HBP7</accession>
<keyword evidence="1" id="KW-0472">Membrane</keyword>
<protein>
    <recommendedName>
        <fullName evidence="4">DUF4149 domain-containing protein</fullName>
    </recommendedName>
</protein>
<feature type="transmembrane region" description="Helical" evidence="1">
    <location>
        <begin position="91"/>
        <end position="116"/>
    </location>
</feature>
<sequence>MLPPISAEERRVLAARAAVLVLGVVVSWPILGGLAAGLEYALFDVPRGVIPSFTVRATLSVGTTLLELVVLLLVVHLASREPRAEPRPLSVLGWIALAVFVGASVGGSLACIWLPARVAQAIDTLGVERLGAWVQETTELTLLQFKLHGAAVLAGFVYAVVRWQSAVRRSAVGRSRR</sequence>
<organism evidence="2 3">
    <name type="scientific">Nannocystis punicea</name>
    <dbReference type="NCBI Taxonomy" id="2995304"/>
    <lineage>
        <taxon>Bacteria</taxon>
        <taxon>Pseudomonadati</taxon>
        <taxon>Myxococcota</taxon>
        <taxon>Polyangia</taxon>
        <taxon>Nannocystales</taxon>
        <taxon>Nannocystaceae</taxon>
        <taxon>Nannocystis</taxon>
    </lineage>
</organism>
<reference evidence="2" key="1">
    <citation type="submission" date="2022-11" db="EMBL/GenBank/DDBJ databases">
        <title>Minimal conservation of predation-associated metabolite biosynthetic gene clusters underscores biosynthetic potential of Myxococcota including descriptions for ten novel species: Archangium lansinium sp. nov., Myxococcus landrumus sp. nov., Nannocystis bai.</title>
        <authorList>
            <person name="Ahearne A."/>
            <person name="Stevens C."/>
            <person name="Dowd S."/>
        </authorList>
    </citation>
    <scope>NUCLEOTIDE SEQUENCE</scope>
    <source>
        <strain evidence="2">Fl3</strain>
    </source>
</reference>
<keyword evidence="3" id="KW-1185">Reference proteome</keyword>
<evidence type="ECO:0000256" key="1">
    <source>
        <dbReference type="SAM" id="Phobius"/>
    </source>
</evidence>
<name>A0ABY7HBP7_9BACT</name>
<evidence type="ECO:0000313" key="2">
    <source>
        <dbReference type="EMBL" id="WAS96701.1"/>
    </source>
</evidence>